<evidence type="ECO:0000256" key="5">
    <source>
        <dbReference type="PIRSR" id="PIRSR604808-1"/>
    </source>
</evidence>
<dbReference type="EnsemblBacteria" id="BAC88081">
    <property type="protein sequence ID" value="BAC88081"/>
    <property type="gene ID" value="BAC88081"/>
</dbReference>
<feature type="site" description="Important for catalytic activity" evidence="7">
    <location>
        <position position="220"/>
    </location>
</feature>
<feature type="binding site" evidence="6">
    <location>
        <position position="37"/>
    </location>
    <ligand>
        <name>Mg(2+)</name>
        <dbReference type="ChEBI" id="CHEBI:18420"/>
        <label>1</label>
    </ligand>
</feature>
<name>Q7NPB5_GLOVI</name>
<keyword evidence="6" id="KW-0464">Manganese</keyword>
<dbReference type="NCBIfam" id="TIGR00195">
    <property type="entry name" value="exoDNase_III"/>
    <property type="match status" value="1"/>
</dbReference>
<reference evidence="9 10" key="1">
    <citation type="journal article" date="2003" name="DNA Res.">
        <title>Complete genome structure of Gloeobacter violaceus PCC 7421, a cyanobacterium that lacks thylakoids.</title>
        <authorList>
            <person name="Nakamura Y."/>
            <person name="Kaneko T."/>
            <person name="Sato S."/>
            <person name="Mimuro M."/>
            <person name="Miyashita H."/>
            <person name="Tsuchiya T."/>
            <person name="Sasamoto S."/>
            <person name="Watanabe A."/>
            <person name="Kawashima K."/>
            <person name="Kishida Y."/>
            <person name="Kiyokawa C."/>
            <person name="Kohara M."/>
            <person name="Matsumoto M."/>
            <person name="Matsuno A."/>
            <person name="Nakazaki N."/>
            <person name="Shimpo S."/>
            <person name="Takeuchi C."/>
            <person name="Yamada M."/>
            <person name="Tabata S."/>
        </authorList>
    </citation>
    <scope>NUCLEOTIDE SEQUENCE [LARGE SCALE GENOMIC DNA]</scope>
    <source>
        <strain evidence="10">ATCC 29082 / PCC 7421</strain>
    </source>
</reference>
<evidence type="ECO:0000256" key="6">
    <source>
        <dbReference type="PIRSR" id="PIRSR604808-2"/>
    </source>
</evidence>
<evidence type="ECO:0000256" key="7">
    <source>
        <dbReference type="PIRSR" id="PIRSR604808-3"/>
    </source>
</evidence>
<dbReference type="Gene3D" id="3.60.10.10">
    <property type="entry name" value="Endonuclease/exonuclease/phosphatase"/>
    <property type="match status" value="1"/>
</dbReference>
<dbReference type="GO" id="GO:0006281">
    <property type="term" value="P:DNA repair"/>
    <property type="evidence" value="ECO:0007669"/>
    <property type="project" value="InterPro"/>
</dbReference>
<dbReference type="InterPro" id="IPR036691">
    <property type="entry name" value="Endo/exonu/phosph_ase_sf"/>
</dbReference>
<keyword evidence="10" id="KW-1185">Reference proteome</keyword>
<dbReference type="AlphaFoldDB" id="Q7NPB5"/>
<feature type="active site" evidence="5">
    <location>
        <position position="108"/>
    </location>
</feature>
<dbReference type="PATRIC" id="fig|251221.4.peg.142"/>
<keyword evidence="2 6" id="KW-0479">Metal-binding</keyword>
<dbReference type="InterPro" id="IPR037493">
    <property type="entry name" value="ExoIII-like"/>
</dbReference>
<feature type="binding site" evidence="6">
    <location>
        <position position="10"/>
    </location>
    <ligand>
        <name>Mg(2+)</name>
        <dbReference type="ChEBI" id="CHEBI:18420"/>
        <label>1</label>
    </ligand>
</feature>
<dbReference type="KEGG" id="gvi:glr0140"/>
<dbReference type="CDD" id="cd09086">
    <property type="entry name" value="ExoIII-like_AP-endo"/>
    <property type="match status" value="1"/>
</dbReference>
<dbReference type="PANTHER" id="PTHR43250:SF2">
    <property type="entry name" value="EXODEOXYRIBONUCLEASE III"/>
    <property type="match status" value="1"/>
</dbReference>
<evidence type="ECO:0000313" key="10">
    <source>
        <dbReference type="Proteomes" id="UP000000557"/>
    </source>
</evidence>
<feature type="binding site" evidence="6">
    <location>
        <position position="249"/>
    </location>
    <ligand>
        <name>Mg(2+)</name>
        <dbReference type="ChEBI" id="CHEBI:18420"/>
        <label>1</label>
    </ligand>
</feature>
<reference evidence="9 10" key="2">
    <citation type="journal article" date="2003" name="DNA Res.">
        <title>Complete genome structure of Gloeobacter violaceus PCC 7421, a cyanobacterium that lacks thylakoids (supplement).</title>
        <authorList>
            <person name="Nakamura Y."/>
            <person name="Kaneko T."/>
            <person name="Sato S."/>
            <person name="Mimuro M."/>
            <person name="Miyashita H."/>
            <person name="Tsuchiya T."/>
            <person name="Sasamoto S."/>
            <person name="Watanabe A."/>
            <person name="Kawashima K."/>
            <person name="Kishida Y."/>
            <person name="Kiyokawa C."/>
            <person name="Kohara M."/>
            <person name="Matsumoto M."/>
            <person name="Matsuno A."/>
            <person name="Nakazaki N."/>
            <person name="Shimpo S."/>
            <person name="Takeuchi C."/>
            <person name="Yamada M."/>
            <person name="Tabata S."/>
        </authorList>
    </citation>
    <scope>NUCLEOTIDE SEQUENCE [LARGE SCALE GENOMIC DNA]</scope>
    <source>
        <strain evidence="10">ATCC 29082 / PCC 7421</strain>
    </source>
</reference>
<dbReference type="HOGENOM" id="CLU_027539_0_1_3"/>
<dbReference type="PhylomeDB" id="Q7NPB5"/>
<dbReference type="RefSeq" id="WP_011140144.1">
    <property type="nucleotide sequence ID" value="NC_005125.1"/>
</dbReference>
<gene>
    <name evidence="9" type="ordered locus">glr0140</name>
</gene>
<dbReference type="GO" id="GO:0006974">
    <property type="term" value="P:DNA damage response"/>
    <property type="evidence" value="ECO:0000318"/>
    <property type="project" value="GO_Central"/>
</dbReference>
<organism evidence="9 10">
    <name type="scientific">Gloeobacter violaceus (strain ATCC 29082 / PCC 7421)</name>
    <dbReference type="NCBI Taxonomy" id="251221"/>
    <lineage>
        <taxon>Bacteria</taxon>
        <taxon>Bacillati</taxon>
        <taxon>Cyanobacteriota</taxon>
        <taxon>Cyanophyceae</taxon>
        <taxon>Gloeobacterales</taxon>
        <taxon>Gloeobacteraceae</taxon>
        <taxon>Gloeobacter</taxon>
    </lineage>
</organism>
<dbReference type="GO" id="GO:0046872">
    <property type="term" value="F:metal ion binding"/>
    <property type="evidence" value="ECO:0007669"/>
    <property type="project" value="UniProtKB-KW"/>
</dbReference>
<feature type="active site" description="Proton donor/acceptor" evidence="5">
    <location>
        <position position="149"/>
    </location>
</feature>
<dbReference type="PANTHER" id="PTHR43250">
    <property type="entry name" value="EXODEOXYRIBONUCLEASE III"/>
    <property type="match status" value="1"/>
</dbReference>
<keyword evidence="3" id="KW-0378">Hydrolase</keyword>
<evidence type="ECO:0000259" key="8">
    <source>
        <dbReference type="Pfam" id="PF03372"/>
    </source>
</evidence>
<evidence type="ECO:0000256" key="3">
    <source>
        <dbReference type="ARBA" id="ARBA00022801"/>
    </source>
</evidence>
<dbReference type="GO" id="GO:0005829">
    <property type="term" value="C:cytosol"/>
    <property type="evidence" value="ECO:0000318"/>
    <property type="project" value="GO_Central"/>
</dbReference>
<dbReference type="GO" id="GO:0008311">
    <property type="term" value="F:double-stranded DNA 3'-5' DNA exonuclease activity"/>
    <property type="evidence" value="ECO:0000318"/>
    <property type="project" value="GO_Central"/>
</dbReference>
<dbReference type="Proteomes" id="UP000000557">
    <property type="component" value="Chromosome"/>
</dbReference>
<feature type="domain" description="Endonuclease/exonuclease/phosphatase" evidence="8">
    <location>
        <begin position="7"/>
        <end position="250"/>
    </location>
</feature>
<evidence type="ECO:0000256" key="2">
    <source>
        <dbReference type="ARBA" id="ARBA00022723"/>
    </source>
</evidence>
<evidence type="ECO:0000313" key="9">
    <source>
        <dbReference type="EMBL" id="BAC88081.1"/>
    </source>
</evidence>
<dbReference type="InParanoid" id="Q7NPB5"/>
<comment type="similarity">
    <text evidence="1">Belongs to the DNA repair enzymes AP/ExoA family.</text>
</comment>
<dbReference type="EMBL" id="BA000045">
    <property type="protein sequence ID" value="BAC88081.1"/>
    <property type="molecule type" value="Genomic_DNA"/>
</dbReference>
<feature type="binding site" evidence="6">
    <location>
        <position position="149"/>
    </location>
    <ligand>
        <name>Mg(2+)</name>
        <dbReference type="ChEBI" id="CHEBI:18420"/>
        <label>1</label>
    </ligand>
</feature>
<dbReference type="STRING" id="251221.gene:10757609"/>
<feature type="site" description="Transition state stabilizer" evidence="7">
    <location>
        <position position="151"/>
    </location>
</feature>
<dbReference type="InterPro" id="IPR004808">
    <property type="entry name" value="AP_endonuc_1"/>
</dbReference>
<dbReference type="OrthoDB" id="9803914at2"/>
<protein>
    <submittedName>
        <fullName evidence="9">Exodeoxyribonuclease III</fullName>
    </submittedName>
</protein>
<dbReference type="eggNOG" id="COG0708">
    <property type="taxonomic scope" value="Bacteria"/>
</dbReference>
<feature type="active site" description="Proton acceptor" evidence="5">
    <location>
        <position position="250"/>
    </location>
</feature>
<feature type="binding site" evidence="6">
    <location>
        <position position="250"/>
    </location>
    <ligand>
        <name>Mg(2+)</name>
        <dbReference type="ChEBI" id="CHEBI:18420"/>
        <label>1</label>
    </ligand>
</feature>
<evidence type="ECO:0000256" key="4">
    <source>
        <dbReference type="ARBA" id="ARBA00022842"/>
    </source>
</evidence>
<dbReference type="InterPro" id="IPR005135">
    <property type="entry name" value="Endo/exonuclease/phosphatase"/>
</dbReference>
<dbReference type="NCBIfam" id="TIGR00633">
    <property type="entry name" value="xth"/>
    <property type="match status" value="1"/>
</dbReference>
<dbReference type="FunCoup" id="Q7NPB5">
    <property type="interactions" value="176"/>
</dbReference>
<feature type="binding site" evidence="6">
    <location>
        <position position="151"/>
    </location>
    <ligand>
        <name>Mg(2+)</name>
        <dbReference type="ChEBI" id="CHEBI:18420"/>
        <label>1</label>
    </ligand>
</feature>
<keyword evidence="4 6" id="KW-0460">Magnesium</keyword>
<dbReference type="Pfam" id="PF03372">
    <property type="entry name" value="Exo_endo_phos"/>
    <property type="match status" value="1"/>
</dbReference>
<dbReference type="SUPFAM" id="SSF56219">
    <property type="entry name" value="DNase I-like"/>
    <property type="match status" value="1"/>
</dbReference>
<proteinExistence type="inferred from homology"/>
<accession>Q7NPB5</accession>
<sequence length="258" mass="28769">MSNLTVATWNVNSINVRLGGVCAWLSAHRPEVLCLQETKVPDERFPVAAFEALGYEVAFAGQKAYNGVAIVSRKPVTVVRRGLPGDEADAPRRLIAATVEDTQIINVYVPNGSEAGSEKFAYKLLWLERLRQYLLADFDPKAAVLLCGDFNIAPEERDVWDPKAVAGKVLFHPDEHAALERIRTWGFIDAFRLHSPAAGQFSWWDYRAAAFRRNLGMRIDHIWVSSPLAERCSACWIDAQPRAQPSPSDHVPVAASFR</sequence>
<comment type="cofactor">
    <cofactor evidence="6">
        <name>Mg(2+)</name>
        <dbReference type="ChEBI" id="CHEBI:18420"/>
    </cofactor>
    <cofactor evidence="6">
        <name>Mn(2+)</name>
        <dbReference type="ChEBI" id="CHEBI:29035"/>
    </cofactor>
    <text evidence="6">Probably binds two magnesium or manganese ions per subunit.</text>
</comment>
<dbReference type="PROSITE" id="PS51435">
    <property type="entry name" value="AP_NUCLEASE_F1_4"/>
    <property type="match status" value="1"/>
</dbReference>
<feature type="site" description="Interaction with DNA substrate" evidence="7">
    <location>
        <position position="250"/>
    </location>
</feature>
<evidence type="ECO:0000256" key="1">
    <source>
        <dbReference type="ARBA" id="ARBA00007092"/>
    </source>
</evidence>